<evidence type="ECO:0000256" key="4">
    <source>
        <dbReference type="RuleBase" id="RU000363"/>
    </source>
</evidence>
<dbReference type="PANTHER" id="PTHR43490">
    <property type="entry name" value="(+)-NEOMENTHOL DEHYDROGENASE"/>
    <property type="match status" value="1"/>
</dbReference>
<comment type="caution">
    <text evidence="5">The sequence shown here is derived from an EMBL/GenBank/DDBJ whole genome shotgun (WGS) entry which is preliminary data.</text>
</comment>
<dbReference type="InterPro" id="IPR002347">
    <property type="entry name" value="SDR_fam"/>
</dbReference>
<name>A0A2T0ZVY6_9ACTN</name>
<evidence type="ECO:0000256" key="1">
    <source>
        <dbReference type="ARBA" id="ARBA00006484"/>
    </source>
</evidence>
<dbReference type="PROSITE" id="PS00061">
    <property type="entry name" value="ADH_SHORT"/>
    <property type="match status" value="1"/>
</dbReference>
<keyword evidence="2" id="KW-0521">NADP</keyword>
<dbReference type="InterPro" id="IPR036291">
    <property type="entry name" value="NAD(P)-bd_dom_sf"/>
</dbReference>
<dbReference type="InterPro" id="IPR020904">
    <property type="entry name" value="Sc_DH/Rdtase_CS"/>
</dbReference>
<evidence type="ECO:0000313" key="5">
    <source>
        <dbReference type="EMBL" id="PRZ40512.1"/>
    </source>
</evidence>
<dbReference type="PRINTS" id="PR00081">
    <property type="entry name" value="GDHRDH"/>
</dbReference>
<dbReference type="GO" id="GO:0016491">
    <property type="term" value="F:oxidoreductase activity"/>
    <property type="evidence" value="ECO:0007669"/>
    <property type="project" value="UniProtKB-KW"/>
</dbReference>
<dbReference type="AlphaFoldDB" id="A0A2T0ZVY6"/>
<organism evidence="5 6">
    <name type="scientific">Antricoccus suffuscus</name>
    <dbReference type="NCBI Taxonomy" id="1629062"/>
    <lineage>
        <taxon>Bacteria</taxon>
        <taxon>Bacillati</taxon>
        <taxon>Actinomycetota</taxon>
        <taxon>Actinomycetes</taxon>
        <taxon>Geodermatophilales</taxon>
        <taxon>Antricoccaceae</taxon>
        <taxon>Antricoccus</taxon>
    </lineage>
</organism>
<keyword evidence="3" id="KW-0560">Oxidoreductase</keyword>
<dbReference type="PANTHER" id="PTHR43490:SF99">
    <property type="entry name" value="SHORT-CHAIN DEHYDROGENASE_REDUCTASE"/>
    <property type="match status" value="1"/>
</dbReference>
<dbReference type="PRINTS" id="PR00080">
    <property type="entry name" value="SDRFAMILY"/>
</dbReference>
<reference evidence="5 6" key="1">
    <citation type="submission" date="2018-03" db="EMBL/GenBank/DDBJ databases">
        <title>Genomic Encyclopedia of Archaeal and Bacterial Type Strains, Phase II (KMG-II): from individual species to whole genera.</title>
        <authorList>
            <person name="Goeker M."/>
        </authorList>
    </citation>
    <scope>NUCLEOTIDE SEQUENCE [LARGE SCALE GENOMIC DNA]</scope>
    <source>
        <strain evidence="5 6">DSM 100065</strain>
    </source>
</reference>
<sequence>MANSLTLERMTTSTANKTTVLITGANRGLGRETARRLGALGWTVWLGARDAEQAAAVAAELSRHNADVRPIQLDVTDDASVEAAAKSVAAEHDHLDVLVNNAGIPGGWIQTEEVTPADFLPVYGVNVLGPVRMTRAFLPLLRASSQPRIVMVSSGMGSFGITTDSDRFESTLKSLVYTSSKAALNMITSQYAKALDGVQVNAVDPGYTDTEFNDHRGTQTVREGTDAIVTLATADPDGPTGGYFDRSGPIPW</sequence>
<evidence type="ECO:0000256" key="3">
    <source>
        <dbReference type="ARBA" id="ARBA00023002"/>
    </source>
</evidence>
<dbReference type="SUPFAM" id="SSF51735">
    <property type="entry name" value="NAD(P)-binding Rossmann-fold domains"/>
    <property type="match status" value="1"/>
</dbReference>
<gene>
    <name evidence="5" type="ORF">CLV47_11645</name>
</gene>
<dbReference type="Pfam" id="PF00106">
    <property type="entry name" value="adh_short"/>
    <property type="match status" value="1"/>
</dbReference>
<evidence type="ECO:0000256" key="2">
    <source>
        <dbReference type="ARBA" id="ARBA00022857"/>
    </source>
</evidence>
<dbReference type="Proteomes" id="UP000237752">
    <property type="component" value="Unassembled WGS sequence"/>
</dbReference>
<protein>
    <submittedName>
        <fullName evidence="5">NAD(P)-dependent dehydrogenase (Short-subunit alcohol dehydrogenase family)</fullName>
    </submittedName>
</protein>
<proteinExistence type="inferred from homology"/>
<dbReference type="EMBL" id="PVUE01000016">
    <property type="protein sequence ID" value="PRZ40512.1"/>
    <property type="molecule type" value="Genomic_DNA"/>
</dbReference>
<comment type="similarity">
    <text evidence="1 4">Belongs to the short-chain dehydrogenases/reductases (SDR) family.</text>
</comment>
<accession>A0A2T0ZVY6</accession>
<evidence type="ECO:0000313" key="6">
    <source>
        <dbReference type="Proteomes" id="UP000237752"/>
    </source>
</evidence>
<dbReference type="Gene3D" id="3.40.50.720">
    <property type="entry name" value="NAD(P)-binding Rossmann-like Domain"/>
    <property type="match status" value="1"/>
</dbReference>
<keyword evidence="6" id="KW-1185">Reference proteome</keyword>